<organism evidence="2 3">
    <name type="scientific">Pseudothauera rhizosphaerae</name>
    <dbReference type="NCBI Taxonomy" id="2565932"/>
    <lineage>
        <taxon>Bacteria</taxon>
        <taxon>Pseudomonadati</taxon>
        <taxon>Pseudomonadota</taxon>
        <taxon>Betaproteobacteria</taxon>
        <taxon>Rhodocyclales</taxon>
        <taxon>Zoogloeaceae</taxon>
        <taxon>Pseudothauera</taxon>
    </lineage>
</organism>
<dbReference type="Gene3D" id="3.40.50.2000">
    <property type="entry name" value="Glycogen Phosphorylase B"/>
    <property type="match status" value="1"/>
</dbReference>
<accession>A0A4S4AEZ6</accession>
<dbReference type="Pfam" id="PF13524">
    <property type="entry name" value="Glyco_trans_1_2"/>
    <property type="match status" value="1"/>
</dbReference>
<dbReference type="OrthoDB" id="9178495at2"/>
<proteinExistence type="predicted"/>
<comment type="caution">
    <text evidence="2">The sequence shown here is derived from an EMBL/GenBank/DDBJ whole genome shotgun (WGS) entry which is preliminary data.</text>
</comment>
<dbReference type="SUPFAM" id="SSF53756">
    <property type="entry name" value="UDP-Glycosyltransferase/glycogen phosphorylase"/>
    <property type="match status" value="1"/>
</dbReference>
<reference evidence="2 3" key="1">
    <citation type="submission" date="2019-04" db="EMBL/GenBank/DDBJ databases">
        <title>Azoarcus rhizosphaerae sp. nov. isolated from rhizosphere of Ficus religiosa.</title>
        <authorList>
            <person name="Lin S.-Y."/>
            <person name="Hameed A."/>
            <person name="Hsu Y.-H."/>
            <person name="Young C.-C."/>
        </authorList>
    </citation>
    <scope>NUCLEOTIDE SEQUENCE [LARGE SCALE GENOMIC DNA]</scope>
    <source>
        <strain evidence="2 3">CC-YHH848</strain>
    </source>
</reference>
<dbReference type="AlphaFoldDB" id="A0A4S4AEZ6"/>
<feature type="domain" description="Spore protein YkvP/CgeB glycosyl transferase-like" evidence="1">
    <location>
        <begin position="174"/>
        <end position="287"/>
    </location>
</feature>
<protein>
    <submittedName>
        <fullName evidence="2">Glycosyltransferase family 1 protein</fullName>
    </submittedName>
</protein>
<keyword evidence="3" id="KW-1185">Reference proteome</keyword>
<sequence>MKTMLLLMERRRTILDTLYESISSHLPQCDVFRLDEAQQQNLAGFFRDHAPSGYDRVVIYSRLKRLKGQVRVLSFVPGLVFFEYDAWQNYASEDKRFGQYSKFYRALPGCRVISSGCGVSRRLRSEGIDARFVPKGFDDRVITDLGRERDIFAAFLGSTNNQSYAARRRTLEAIGEGFPLEVTRTNPGGDYAEMLNRIRVFVSVDTGMGEYMLKNFESMAAGCVLLAQDQGAEENEAVGFKDMENVVLYRSAEEAVERLKMLRDSPELCDRLAAAGRRHANEHFTFSRLGELIALAIAAPMPAAKAPPFFDRLIARIKYPWMLRCVH</sequence>
<dbReference type="GO" id="GO:0016740">
    <property type="term" value="F:transferase activity"/>
    <property type="evidence" value="ECO:0007669"/>
    <property type="project" value="UniProtKB-KW"/>
</dbReference>
<dbReference type="Proteomes" id="UP000307956">
    <property type="component" value="Unassembled WGS sequence"/>
</dbReference>
<evidence type="ECO:0000259" key="1">
    <source>
        <dbReference type="Pfam" id="PF13524"/>
    </source>
</evidence>
<gene>
    <name evidence="2" type="ORF">E6O51_17600</name>
</gene>
<dbReference type="RefSeq" id="WP_136386321.1">
    <property type="nucleotide sequence ID" value="NZ_SSOD01000017.1"/>
</dbReference>
<keyword evidence="2" id="KW-0808">Transferase</keyword>
<evidence type="ECO:0000313" key="3">
    <source>
        <dbReference type="Proteomes" id="UP000307956"/>
    </source>
</evidence>
<evidence type="ECO:0000313" key="2">
    <source>
        <dbReference type="EMBL" id="THF57643.1"/>
    </source>
</evidence>
<dbReference type="EMBL" id="SSOD01000017">
    <property type="protein sequence ID" value="THF57643.1"/>
    <property type="molecule type" value="Genomic_DNA"/>
</dbReference>
<name>A0A4S4AEZ6_9RHOO</name>
<dbReference type="InterPro" id="IPR055259">
    <property type="entry name" value="YkvP/CgeB_Glyco_trans-like"/>
</dbReference>